<feature type="transmembrane region" description="Helical" evidence="1">
    <location>
        <begin position="87"/>
        <end position="107"/>
    </location>
</feature>
<protein>
    <recommendedName>
        <fullName evidence="4">Bax inhibitor-1/YccA family protein</fullName>
    </recommendedName>
</protein>
<evidence type="ECO:0000313" key="2">
    <source>
        <dbReference type="EMBL" id="MRN54037.1"/>
    </source>
</evidence>
<evidence type="ECO:0008006" key="4">
    <source>
        <dbReference type="Google" id="ProtNLM"/>
    </source>
</evidence>
<keyword evidence="1" id="KW-1133">Transmembrane helix</keyword>
<reference evidence="2 3" key="1">
    <citation type="submission" date="2019-11" db="EMBL/GenBank/DDBJ databases">
        <title>Paenibacillus monticola sp. nov., a novel PGPR strain isolated from mountain sample in China.</title>
        <authorList>
            <person name="Zhao Q."/>
            <person name="Li H.-P."/>
            <person name="Zhang J.-L."/>
        </authorList>
    </citation>
    <scope>NUCLEOTIDE SEQUENCE [LARGE SCALE GENOMIC DNA]</scope>
    <source>
        <strain evidence="2 3">LC-T2</strain>
    </source>
</reference>
<accession>A0A7X2L1P3</accession>
<gene>
    <name evidence="2" type="ORF">GJB61_13710</name>
</gene>
<dbReference type="PIRSF" id="PIRSF009160">
    <property type="entry name" value="UCP009160"/>
    <property type="match status" value="1"/>
</dbReference>
<feature type="transmembrane region" description="Helical" evidence="1">
    <location>
        <begin position="113"/>
        <end position="132"/>
    </location>
</feature>
<dbReference type="EMBL" id="WJXB01000004">
    <property type="protein sequence ID" value="MRN54037.1"/>
    <property type="molecule type" value="Genomic_DNA"/>
</dbReference>
<dbReference type="PANTHER" id="PTHR41282:SF1">
    <property type="entry name" value="CONSERVED TRANSMEMBRANE PROTEIN-RELATED"/>
    <property type="match status" value="1"/>
</dbReference>
<keyword evidence="1" id="KW-0812">Transmembrane</keyword>
<dbReference type="AlphaFoldDB" id="A0A7X2L1P3"/>
<dbReference type="Proteomes" id="UP000463051">
    <property type="component" value="Unassembled WGS sequence"/>
</dbReference>
<dbReference type="PANTHER" id="PTHR41282">
    <property type="entry name" value="CONSERVED TRANSMEMBRANE PROTEIN-RELATED"/>
    <property type="match status" value="1"/>
</dbReference>
<dbReference type="Pfam" id="PF12811">
    <property type="entry name" value="BaxI_1"/>
    <property type="match status" value="1"/>
</dbReference>
<dbReference type="InterPro" id="IPR010539">
    <property type="entry name" value="BaxI_1-like"/>
</dbReference>
<keyword evidence="3" id="KW-1185">Reference proteome</keyword>
<proteinExistence type="predicted"/>
<dbReference type="RefSeq" id="WP_154119058.1">
    <property type="nucleotide sequence ID" value="NZ_WJXB01000004.1"/>
</dbReference>
<feature type="transmembrane region" description="Helical" evidence="1">
    <location>
        <begin position="215"/>
        <end position="233"/>
    </location>
</feature>
<feature type="transmembrane region" description="Helical" evidence="1">
    <location>
        <begin position="60"/>
        <end position="80"/>
    </location>
</feature>
<evidence type="ECO:0000256" key="1">
    <source>
        <dbReference type="SAM" id="Phobius"/>
    </source>
</evidence>
<comment type="caution">
    <text evidence="2">The sequence shown here is derived from an EMBL/GenBank/DDBJ whole genome shotgun (WGS) entry which is preliminary data.</text>
</comment>
<sequence length="246" mass="26850">MIGRSGNPALNDKTFDRTDRYSGQERMTINGTVNRAFITLIMLLGGAFSIWMLYFEGQNVFPYVIGGAILGFILALIVSFKPTAAPYLVPIYAIAEGVFLGGLSASYESLYNGITLQAALLTICVFFALLLAYKTRVIKATEKFKLGVLAATGGIALVYLLSFVLGMFGVTVPYLHDNSLIGIGISVVIVIVAALNLVLDFNFIETGAEQGAPKYMEWYGAFGLTVTLVWLYVEILRLLSKLRSRN</sequence>
<name>A0A7X2L1P3_9BACL</name>
<feature type="transmembrane region" description="Helical" evidence="1">
    <location>
        <begin position="180"/>
        <end position="203"/>
    </location>
</feature>
<feature type="transmembrane region" description="Helical" evidence="1">
    <location>
        <begin position="36"/>
        <end position="54"/>
    </location>
</feature>
<evidence type="ECO:0000313" key="3">
    <source>
        <dbReference type="Proteomes" id="UP000463051"/>
    </source>
</evidence>
<organism evidence="2 3">
    <name type="scientific">Paenibacillus monticola</name>
    <dbReference type="NCBI Taxonomy" id="2666075"/>
    <lineage>
        <taxon>Bacteria</taxon>
        <taxon>Bacillati</taxon>
        <taxon>Bacillota</taxon>
        <taxon>Bacilli</taxon>
        <taxon>Bacillales</taxon>
        <taxon>Paenibacillaceae</taxon>
        <taxon>Paenibacillus</taxon>
    </lineage>
</organism>
<keyword evidence="1" id="KW-0472">Membrane</keyword>
<feature type="transmembrane region" description="Helical" evidence="1">
    <location>
        <begin position="144"/>
        <end position="168"/>
    </location>
</feature>